<accession>A0A6G9YEJ3</accession>
<evidence type="ECO:0000259" key="2">
    <source>
        <dbReference type="Pfam" id="PF13556"/>
    </source>
</evidence>
<dbReference type="Gene3D" id="1.10.10.2840">
    <property type="entry name" value="PucR C-terminal helix-turn-helix domain"/>
    <property type="match status" value="1"/>
</dbReference>
<evidence type="ECO:0000313" key="5">
    <source>
        <dbReference type="EMBL" id="QIS11651.1"/>
    </source>
</evidence>
<dbReference type="Pfam" id="PF13556">
    <property type="entry name" value="HTH_30"/>
    <property type="match status" value="1"/>
</dbReference>
<comment type="similarity">
    <text evidence="1">Belongs to the CdaR family.</text>
</comment>
<dbReference type="InterPro" id="IPR042070">
    <property type="entry name" value="PucR_C-HTH_sf"/>
</dbReference>
<dbReference type="InterPro" id="IPR051448">
    <property type="entry name" value="CdaR-like_regulators"/>
</dbReference>
<organism evidence="5 6">
    <name type="scientific">Nocardia arthritidis</name>
    <dbReference type="NCBI Taxonomy" id="228602"/>
    <lineage>
        <taxon>Bacteria</taxon>
        <taxon>Bacillati</taxon>
        <taxon>Actinomycetota</taxon>
        <taxon>Actinomycetes</taxon>
        <taxon>Mycobacteriales</taxon>
        <taxon>Nocardiaceae</taxon>
        <taxon>Nocardia</taxon>
    </lineage>
</organism>
<evidence type="ECO:0000259" key="4">
    <source>
        <dbReference type="Pfam" id="PF17853"/>
    </source>
</evidence>
<dbReference type="InterPro" id="IPR041522">
    <property type="entry name" value="CdaR_GGDEF"/>
</dbReference>
<name>A0A6G9YEJ3_9NOCA</name>
<dbReference type="EMBL" id="CP046172">
    <property type="protein sequence ID" value="QIS11651.1"/>
    <property type="molecule type" value="Genomic_DNA"/>
</dbReference>
<reference evidence="5 6" key="1">
    <citation type="journal article" date="2019" name="ACS Chem. Biol.">
        <title>Identification and Mobilization of a Cryptic Antibiotic Biosynthesis Gene Locus from a Human-Pathogenic Nocardia Isolate.</title>
        <authorList>
            <person name="Herisse M."/>
            <person name="Ishida K."/>
            <person name="Porter J.L."/>
            <person name="Howden B."/>
            <person name="Hertweck C."/>
            <person name="Stinear T.P."/>
            <person name="Pidot S.J."/>
        </authorList>
    </citation>
    <scope>NUCLEOTIDE SEQUENCE [LARGE SCALE GENOMIC DNA]</scope>
    <source>
        <strain evidence="5 6">AUSMDU00012717</strain>
    </source>
</reference>
<protein>
    <submittedName>
        <fullName evidence="5">PucR family transcriptional regulator</fullName>
    </submittedName>
</protein>
<feature type="domain" description="PucR C-terminal helix-turn-helix" evidence="2">
    <location>
        <begin position="335"/>
        <end position="393"/>
    </location>
</feature>
<dbReference type="InterPro" id="IPR025736">
    <property type="entry name" value="PucR_C-HTH_dom"/>
</dbReference>
<dbReference type="Pfam" id="PF14361">
    <property type="entry name" value="RsbRD_N"/>
    <property type="match status" value="1"/>
</dbReference>
<feature type="domain" description="CdaR GGDEF-like" evidence="4">
    <location>
        <begin position="174"/>
        <end position="285"/>
    </location>
</feature>
<dbReference type="AlphaFoldDB" id="A0A6G9YEJ3"/>
<evidence type="ECO:0000256" key="1">
    <source>
        <dbReference type="ARBA" id="ARBA00006754"/>
    </source>
</evidence>
<dbReference type="PANTHER" id="PTHR33744:SF1">
    <property type="entry name" value="DNA-BINDING TRANSCRIPTIONAL ACTIVATOR ADER"/>
    <property type="match status" value="1"/>
</dbReference>
<sequence>MATPRSAPPTPGIQRLAERCRAETPVLTRRLMAAVFTDNPEWNDYTSVPRADLRDGCRRYLTRILDLLTGTAADPDHDDVAAAIGRRRAEQGVPLEAMLRTFRLGGRIIWEALLDNAEHTGTRPQEIRDVGTAMWTVIDGLSSALSTSYRNTQLEQVRRDERRRHALIEDLLAGRAHDATFAAQAARELDLPAHGAYLVVAAEPRTDGAPVLPGAETVLAALGIRSVWHSRVDTAIGIVALEHRDAGAVLHRLRPLNRGRTGCSPAVAQLAQLDSAHELALIALETLPHNAIELISLDERYPEALLVRSPDLTRLLTAHLLGPVLELPAKERDVLLDTLAAWLAENCSAAHAAARLHCHRNTVLNRLQRITHLLGRPLDGQRAYLELTLALTALRLPETTA</sequence>
<evidence type="ECO:0000313" key="6">
    <source>
        <dbReference type="Proteomes" id="UP000503540"/>
    </source>
</evidence>
<dbReference type="Proteomes" id="UP000503540">
    <property type="component" value="Chromosome"/>
</dbReference>
<dbReference type="InterPro" id="IPR025751">
    <property type="entry name" value="RsbRD_N_dom"/>
</dbReference>
<proteinExistence type="inferred from homology"/>
<gene>
    <name evidence="5" type="ORF">F5544_18915</name>
</gene>
<dbReference type="RefSeq" id="WP_167474432.1">
    <property type="nucleotide sequence ID" value="NZ_CP046172.1"/>
</dbReference>
<keyword evidence="6" id="KW-1185">Reference proteome</keyword>
<dbReference type="PANTHER" id="PTHR33744">
    <property type="entry name" value="CARBOHYDRATE DIACID REGULATOR"/>
    <property type="match status" value="1"/>
</dbReference>
<dbReference type="Pfam" id="PF17853">
    <property type="entry name" value="GGDEF_2"/>
    <property type="match status" value="1"/>
</dbReference>
<evidence type="ECO:0000259" key="3">
    <source>
        <dbReference type="Pfam" id="PF14361"/>
    </source>
</evidence>
<dbReference type="KEGG" id="nah:F5544_18915"/>
<feature type="domain" description="RsbT co-antagonist protein RsbRD N-terminal" evidence="3">
    <location>
        <begin position="26"/>
        <end position="164"/>
    </location>
</feature>